<accession>A0A516S9Z6</accession>
<organism evidence="1 2">
    <name type="scientific">Chitinimonas arctica</name>
    <dbReference type="NCBI Taxonomy" id="2594795"/>
    <lineage>
        <taxon>Bacteria</taxon>
        <taxon>Pseudomonadati</taxon>
        <taxon>Pseudomonadota</taxon>
        <taxon>Betaproteobacteria</taxon>
        <taxon>Neisseriales</taxon>
        <taxon>Chitinibacteraceae</taxon>
        <taxon>Chitinimonas</taxon>
    </lineage>
</organism>
<reference evidence="2" key="1">
    <citation type="submission" date="2019-07" db="EMBL/GenBank/DDBJ databases">
        <title>Chitinimonas sp. nov., isolated from Ny-Alesund, arctica soil.</title>
        <authorList>
            <person name="Xu Q."/>
            <person name="Peng F."/>
        </authorList>
    </citation>
    <scope>NUCLEOTIDE SEQUENCE [LARGE SCALE GENOMIC DNA]</scope>
    <source>
        <strain evidence="2">R3-44</strain>
    </source>
</reference>
<dbReference type="KEGG" id="cari:FNU76_00095"/>
<dbReference type="InterPro" id="IPR009057">
    <property type="entry name" value="Homeodomain-like_sf"/>
</dbReference>
<evidence type="ECO:0000313" key="1">
    <source>
        <dbReference type="EMBL" id="QDQ24868.1"/>
    </source>
</evidence>
<dbReference type="SUPFAM" id="SSF46689">
    <property type="entry name" value="Homeodomain-like"/>
    <property type="match status" value="1"/>
</dbReference>
<dbReference type="EMBL" id="CP041730">
    <property type="protein sequence ID" value="QDQ24868.1"/>
    <property type="molecule type" value="Genomic_DNA"/>
</dbReference>
<evidence type="ECO:0000313" key="2">
    <source>
        <dbReference type="Proteomes" id="UP000317550"/>
    </source>
</evidence>
<proteinExistence type="predicted"/>
<sequence>MKYILQLSDAERLTLQQLSLNHRHRDIRTRAAGLLLLARGLKPKEAAKELSVSHPSIYNWTKTWNENGICGLLTGHNGGRYAALSADMIATALSVANQEAVSLRKIADHIRAEYGSFPCTLETLSTAMKTAGQSYKRIRYSHKSLARQKNAV</sequence>
<gene>
    <name evidence="1" type="ORF">FNU76_00095</name>
</gene>
<keyword evidence="2" id="KW-1185">Reference proteome</keyword>
<dbReference type="OrthoDB" id="9103207at2"/>
<dbReference type="RefSeq" id="WP_143855793.1">
    <property type="nucleotide sequence ID" value="NZ_CP041730.1"/>
</dbReference>
<dbReference type="Pfam" id="PF13384">
    <property type="entry name" value="HTH_23"/>
    <property type="match status" value="1"/>
</dbReference>
<dbReference type="Proteomes" id="UP000317550">
    <property type="component" value="Chromosome"/>
</dbReference>
<protein>
    <submittedName>
        <fullName evidence="1">Helix-turn-helix domain-containing protein</fullName>
    </submittedName>
</protein>
<dbReference type="AlphaFoldDB" id="A0A516S9Z6"/>
<name>A0A516S9Z6_9NEIS</name>